<dbReference type="Proteomes" id="UP000682195">
    <property type="component" value="Chromosome 2"/>
</dbReference>
<protein>
    <recommendedName>
        <fullName evidence="4">Lipoprotein</fullName>
    </recommendedName>
</protein>
<keyword evidence="1" id="KW-0175">Coiled coil</keyword>
<gene>
    <name evidence="2" type="ORF">J5A58_09025</name>
</gene>
<dbReference type="PROSITE" id="PS51257">
    <property type="entry name" value="PROKAR_LIPOPROTEIN"/>
    <property type="match status" value="1"/>
</dbReference>
<proteinExistence type="predicted"/>
<organism evidence="2 3">
    <name type="scientific">Prevotella melaninogenica</name>
    <dbReference type="NCBI Taxonomy" id="28132"/>
    <lineage>
        <taxon>Bacteria</taxon>
        <taxon>Pseudomonadati</taxon>
        <taxon>Bacteroidota</taxon>
        <taxon>Bacteroidia</taxon>
        <taxon>Bacteroidales</taxon>
        <taxon>Prevotellaceae</taxon>
        <taxon>Prevotella</taxon>
    </lineage>
</organism>
<dbReference type="RefSeq" id="WP_211808688.1">
    <property type="nucleotide sequence ID" value="NZ_CP072362.1"/>
</dbReference>
<feature type="coiled-coil region" evidence="1">
    <location>
        <begin position="90"/>
        <end position="208"/>
    </location>
</feature>
<name>A0ABX7XT63_9BACT</name>
<evidence type="ECO:0000256" key="1">
    <source>
        <dbReference type="SAM" id="Coils"/>
    </source>
</evidence>
<evidence type="ECO:0008006" key="4">
    <source>
        <dbReference type="Google" id="ProtNLM"/>
    </source>
</evidence>
<reference evidence="2 3" key="1">
    <citation type="submission" date="2021-03" db="EMBL/GenBank/DDBJ databases">
        <title>Human Oral Microbial Genomes.</title>
        <authorList>
            <person name="Johnston C.D."/>
            <person name="Chen T."/>
            <person name="Dewhirst F.E."/>
        </authorList>
    </citation>
    <scope>NUCLEOTIDE SEQUENCE [LARGE SCALE GENOMIC DNA]</scope>
    <source>
        <strain evidence="2 3">F0054</strain>
    </source>
</reference>
<dbReference type="EMBL" id="CP072362">
    <property type="protein sequence ID" value="QUB76888.1"/>
    <property type="molecule type" value="Genomic_DNA"/>
</dbReference>
<sequence>MNKLLVFAVCGVLALASCNKDKKSALNPSEIQSDSLRSVIDARDHEINDMMGTLNDIQQGFAAINEAENRVTIAKNGEAANKTEQMKENIQFIAQRMQENRELIKKLQQQLRETGFKGDAMKETLNRLTNQLSSKETELKQLHAELESKNIHIKELDETITGLNTDVTNLKTDKENLTAEKENLTKEKENLQTESNQKTETINSQDKQLNTGWYVFGTKSELKAQRILDGGKVLQGAFNKGYFTKIDIRVNKEIKLYSKSAHLLTAHPSSSYTLTTDTNGQYVLRITDPQTFWSTSKYLVIQVR</sequence>
<dbReference type="Gene3D" id="1.10.287.1490">
    <property type="match status" value="1"/>
</dbReference>
<evidence type="ECO:0000313" key="2">
    <source>
        <dbReference type="EMBL" id="QUB76888.1"/>
    </source>
</evidence>
<accession>A0ABX7XT63</accession>
<evidence type="ECO:0000313" key="3">
    <source>
        <dbReference type="Proteomes" id="UP000682195"/>
    </source>
</evidence>
<keyword evidence="3" id="KW-1185">Reference proteome</keyword>